<feature type="chain" id="PRO_5042205285" evidence="1">
    <location>
        <begin position="30"/>
        <end position="287"/>
    </location>
</feature>
<sequence length="287" mass="31349">MLKNSFKQSLKFILVMFFVGLFGSTSAFAVIQGNDSFSTAYSFGYWQYHSSGATVLAEDKKDAYYSFRGNAGDRLYVRLSVNSDYIGSGMNLQIFDSNQVQIPPTVFNIKNPTSPLAFIFANVNASSQGQTFYIKVNRGNFVGPMFFSIAMEDRISSANGTFDFTGISSNPGNPNILTNPNGVDSSIITMDLTNKSTIPVGAIVKSITTSGTISPSKGGILHKISSNENNIWHTATVEGSGYNINVSNALKVKQNWSFRYNQKATGASTMKNVKANINYEYDITEGF</sequence>
<dbReference type="RefSeq" id="WP_105918261.1">
    <property type="nucleotide sequence ID" value="NZ_CP021073.1"/>
</dbReference>
<protein>
    <submittedName>
        <fullName evidence="2">Uncharacterized protein</fullName>
    </submittedName>
</protein>
<dbReference type="EMBL" id="CP032824">
    <property type="protein sequence ID" value="AYJ81216.1"/>
    <property type="molecule type" value="Genomic_DNA"/>
</dbReference>
<evidence type="ECO:0000256" key="1">
    <source>
        <dbReference type="SAM" id="SignalP"/>
    </source>
</evidence>
<evidence type="ECO:0000313" key="3">
    <source>
        <dbReference type="Proteomes" id="UP000273809"/>
    </source>
</evidence>
<feature type="signal peptide" evidence="1">
    <location>
        <begin position="1"/>
        <end position="29"/>
    </location>
</feature>
<keyword evidence="1" id="KW-0732">Signal</keyword>
<geneLocation type="plasmid" evidence="3">
    <name>pacry43158</name>
</geneLocation>
<dbReference type="KEGG" id="acre:ACRYA_a0091"/>
<proteinExistence type="predicted"/>
<name>A0AAD0TVC5_9BACT</name>
<organism evidence="2 3">
    <name type="scientific">Aliarcobacter cryaerophilus ATCC 43158</name>
    <dbReference type="NCBI Taxonomy" id="1032070"/>
    <lineage>
        <taxon>Bacteria</taxon>
        <taxon>Pseudomonadati</taxon>
        <taxon>Campylobacterota</taxon>
        <taxon>Epsilonproteobacteria</taxon>
        <taxon>Campylobacterales</taxon>
        <taxon>Arcobacteraceae</taxon>
        <taxon>Aliarcobacter</taxon>
    </lineage>
</organism>
<gene>
    <name evidence="2" type="ORF">ACRYA_a0091</name>
</gene>
<dbReference type="AlphaFoldDB" id="A0AAD0TVC5"/>
<dbReference type="GeneID" id="39475612"/>
<accession>A0AAD0TVC5</accession>
<reference evidence="2 3" key="1">
    <citation type="submission" date="2018-10" db="EMBL/GenBank/DDBJ databases">
        <title>Complete genome sequences of Arcobacter cryaerophilus strains ATCC 43158 and ATCC 49615.</title>
        <authorList>
            <person name="Miller W.G."/>
            <person name="Yee E."/>
            <person name="Bono J.L."/>
        </authorList>
    </citation>
    <scope>NUCLEOTIDE SEQUENCE [LARGE SCALE GENOMIC DNA]</scope>
    <source>
        <strain evidence="2 3">ATCC 43158</strain>
        <plasmid evidence="3">pacry43158</plasmid>
    </source>
</reference>
<dbReference type="Proteomes" id="UP000273809">
    <property type="component" value="Plasmid pACRY43158"/>
</dbReference>
<keyword evidence="2" id="KW-0614">Plasmid</keyword>
<evidence type="ECO:0000313" key="2">
    <source>
        <dbReference type="EMBL" id="AYJ81216.1"/>
    </source>
</evidence>